<dbReference type="InterPro" id="IPR036689">
    <property type="entry name" value="ESAT-6-like_sf"/>
</dbReference>
<dbReference type="AlphaFoldDB" id="A0A5D0D183"/>
<keyword evidence="1" id="KW-0175">Coiled coil</keyword>
<evidence type="ECO:0000313" key="2">
    <source>
        <dbReference type="EMBL" id="TYA15354.1"/>
    </source>
</evidence>
<dbReference type="Proteomes" id="UP000325218">
    <property type="component" value="Unassembled WGS sequence"/>
</dbReference>
<evidence type="ECO:0008006" key="4">
    <source>
        <dbReference type="Google" id="ProtNLM"/>
    </source>
</evidence>
<dbReference type="Gene3D" id="1.10.287.1060">
    <property type="entry name" value="ESAT-6-like"/>
    <property type="match status" value="1"/>
</dbReference>
<accession>A0A5D0D183</accession>
<reference evidence="2 3" key="1">
    <citation type="submission" date="2019-08" db="EMBL/GenBank/DDBJ databases">
        <title>Genome sequencing of Paenibacillus faecis DSM 23593(T).</title>
        <authorList>
            <person name="Kook J.-K."/>
            <person name="Park S.-N."/>
            <person name="Lim Y.K."/>
        </authorList>
    </citation>
    <scope>NUCLEOTIDE SEQUENCE [LARGE SCALE GENOMIC DNA]</scope>
    <source>
        <strain evidence="2 3">DSM 23593</strain>
    </source>
</reference>
<sequence length="98" mass="11069">MANQQKFDFDQAEGLKNKLQSEIAKIESDLKRMATMVEGVKSWWSGGSEEAFIANFQTTKGQVVTSLNKWIEDYKQLIGQIAEVKRQSDADLASKLKI</sequence>
<dbReference type="EMBL" id="VSDO01000001">
    <property type="protein sequence ID" value="TYA15354.1"/>
    <property type="molecule type" value="Genomic_DNA"/>
</dbReference>
<keyword evidence="3" id="KW-1185">Reference proteome</keyword>
<evidence type="ECO:0000256" key="1">
    <source>
        <dbReference type="SAM" id="Coils"/>
    </source>
</evidence>
<proteinExistence type="predicted"/>
<feature type="coiled-coil region" evidence="1">
    <location>
        <begin position="9"/>
        <end position="36"/>
    </location>
</feature>
<dbReference type="SUPFAM" id="SSF140453">
    <property type="entry name" value="EsxAB dimer-like"/>
    <property type="match status" value="1"/>
</dbReference>
<organism evidence="2 3">
    <name type="scientific">Paenibacillus faecis</name>
    <dbReference type="NCBI Taxonomy" id="862114"/>
    <lineage>
        <taxon>Bacteria</taxon>
        <taxon>Bacillati</taxon>
        <taxon>Bacillota</taxon>
        <taxon>Bacilli</taxon>
        <taxon>Bacillales</taxon>
        <taxon>Paenibacillaceae</taxon>
        <taxon>Paenibacillus</taxon>
    </lineage>
</organism>
<evidence type="ECO:0000313" key="3">
    <source>
        <dbReference type="Proteomes" id="UP000325218"/>
    </source>
</evidence>
<dbReference type="OrthoDB" id="4978934at2"/>
<comment type="caution">
    <text evidence="2">The sequence shown here is derived from an EMBL/GenBank/DDBJ whole genome shotgun (WGS) entry which is preliminary data.</text>
</comment>
<gene>
    <name evidence="2" type="ORF">FRY98_06930</name>
</gene>
<dbReference type="RefSeq" id="WP_148450944.1">
    <property type="nucleotide sequence ID" value="NZ_BORZ01000007.1"/>
</dbReference>
<name>A0A5D0D183_9BACL</name>
<protein>
    <recommendedName>
        <fullName evidence="4">WXG100 family type VII secretion target</fullName>
    </recommendedName>
</protein>